<evidence type="ECO:0000313" key="3">
    <source>
        <dbReference type="Proteomes" id="UP001500266"/>
    </source>
</evidence>
<dbReference type="EMBL" id="BAABDO010000008">
    <property type="protein sequence ID" value="GAA4130830.1"/>
    <property type="molecule type" value="Genomic_DNA"/>
</dbReference>
<dbReference type="Pfam" id="PF26348">
    <property type="entry name" value="SRA_ScoMcrA"/>
    <property type="match status" value="1"/>
</dbReference>
<comment type="caution">
    <text evidence="2">The sequence shown here is derived from an EMBL/GenBank/DDBJ whole genome shotgun (WGS) entry which is preliminary data.</text>
</comment>
<reference evidence="3" key="1">
    <citation type="journal article" date="2019" name="Int. J. Syst. Evol. Microbiol.">
        <title>The Global Catalogue of Microorganisms (GCM) 10K type strain sequencing project: providing services to taxonomists for standard genome sequencing and annotation.</title>
        <authorList>
            <consortium name="The Broad Institute Genomics Platform"/>
            <consortium name="The Broad Institute Genome Sequencing Center for Infectious Disease"/>
            <person name="Wu L."/>
            <person name="Ma J."/>
        </authorList>
    </citation>
    <scope>NUCLEOTIDE SEQUENCE [LARGE SCALE GENOMIC DNA]</scope>
    <source>
        <strain evidence="3">JCM 17316</strain>
    </source>
</reference>
<evidence type="ECO:0000259" key="1">
    <source>
        <dbReference type="Pfam" id="PF26348"/>
    </source>
</evidence>
<dbReference type="Proteomes" id="UP001500266">
    <property type="component" value="Unassembled WGS sequence"/>
</dbReference>
<accession>A0ABP7Y5M6</accession>
<dbReference type="InterPro" id="IPR058712">
    <property type="entry name" value="SRA_ScoMcrA"/>
</dbReference>
<feature type="domain" description="ScoMcrA-like SRA" evidence="1">
    <location>
        <begin position="15"/>
        <end position="162"/>
    </location>
</feature>
<evidence type="ECO:0000313" key="2">
    <source>
        <dbReference type="EMBL" id="GAA4130830.1"/>
    </source>
</evidence>
<organism evidence="2 3">
    <name type="scientific">Actinomadura keratinilytica</name>
    <dbReference type="NCBI Taxonomy" id="547461"/>
    <lineage>
        <taxon>Bacteria</taxon>
        <taxon>Bacillati</taxon>
        <taxon>Actinomycetota</taxon>
        <taxon>Actinomycetes</taxon>
        <taxon>Streptosporangiales</taxon>
        <taxon>Thermomonosporaceae</taxon>
        <taxon>Actinomadura</taxon>
    </lineage>
</organism>
<gene>
    <name evidence="2" type="ORF">GCM10022416_08960</name>
</gene>
<protein>
    <recommendedName>
        <fullName evidence="1">ScoMcrA-like SRA domain-containing protein</fullName>
    </recommendedName>
</protein>
<keyword evidence="3" id="KW-1185">Reference proteome</keyword>
<sequence>MSGMVGGQIVPGDVRTRAELKELFGGGTQGGICPSRTTANVLVFTDPSVGEAQGYHDGWLAEEDEYGPVFEYTGHGQGDQTFEGLHGTGNRAILQHVDEGRALRLFKAVGKVPGTGTKLQRYLGRFELDNIQPYVVREAPNDKGIMRRVIVFRLRPIEEEFERRDDDAIPPAPKTQATSVAADVTTSAIVEPEINKKTKSSRSAAPKTVAERREAELADRFLAFMGARGRKLRRFQIKVKGLTSTLLTDLYDEQAHVLYELKGTSTREAVRMAIGQLLDYSRHVQPAAPQLAVLLPEAPHDDLRALLESLGITLAYWDGKTFVGVPGLDPSV</sequence>
<proteinExistence type="predicted"/>
<name>A0ABP7Y5M6_9ACTN</name>